<gene>
    <name evidence="1" type="ORF">NRIC_22610</name>
</gene>
<protein>
    <submittedName>
        <fullName evidence="1">Uncharacterized protein</fullName>
    </submittedName>
</protein>
<dbReference type="EMBL" id="BJCC01000017">
    <property type="protein sequence ID" value="GCF94370.1"/>
    <property type="molecule type" value="Genomic_DNA"/>
</dbReference>
<proteinExistence type="predicted"/>
<keyword evidence="2" id="KW-1185">Reference proteome</keyword>
<name>A0A4P5P908_9ENTE</name>
<accession>A0A4P5P908</accession>
<evidence type="ECO:0000313" key="1">
    <source>
        <dbReference type="EMBL" id="GCF94370.1"/>
    </source>
</evidence>
<organism evidence="1 2">
    <name type="scientific">Enterococcus florum</name>
    <dbReference type="NCBI Taxonomy" id="2480627"/>
    <lineage>
        <taxon>Bacteria</taxon>
        <taxon>Bacillati</taxon>
        <taxon>Bacillota</taxon>
        <taxon>Bacilli</taxon>
        <taxon>Lactobacillales</taxon>
        <taxon>Enterococcaceae</taxon>
        <taxon>Enterococcus</taxon>
    </lineage>
</organism>
<sequence length="78" mass="9109">MNQTKNSRIVVHRQQLRVKHRIIARAISEIVSAHQAQTHPIGEVEDCERCRRYQQLRKQLVQNSSSLKELEEGYTDGL</sequence>
<dbReference type="AlphaFoldDB" id="A0A4P5P908"/>
<dbReference type="RefSeq" id="WP_146622793.1">
    <property type="nucleotide sequence ID" value="NZ_BJCC01000017.1"/>
</dbReference>
<dbReference type="Proteomes" id="UP000290567">
    <property type="component" value="Unassembled WGS sequence"/>
</dbReference>
<comment type="caution">
    <text evidence="1">The sequence shown here is derived from an EMBL/GenBank/DDBJ whole genome shotgun (WGS) entry which is preliminary data.</text>
</comment>
<reference evidence="2" key="1">
    <citation type="submission" date="2019-02" db="EMBL/GenBank/DDBJ databases">
        <title>Draft genome sequence of Enterococcus sp. Gos25-1.</title>
        <authorList>
            <person name="Tanaka N."/>
            <person name="Shiwa Y."/>
            <person name="Fujita N."/>
        </authorList>
    </citation>
    <scope>NUCLEOTIDE SEQUENCE [LARGE SCALE GENOMIC DNA]</scope>
    <source>
        <strain evidence="2">Gos25-1</strain>
    </source>
</reference>
<evidence type="ECO:0000313" key="2">
    <source>
        <dbReference type="Proteomes" id="UP000290567"/>
    </source>
</evidence>